<protein>
    <submittedName>
        <fullName evidence="5">HTH-type transcriptional regulator LutR</fullName>
    </submittedName>
</protein>
<dbReference type="InterPro" id="IPR036390">
    <property type="entry name" value="WH_DNA-bd_sf"/>
</dbReference>
<keyword evidence="3" id="KW-0804">Transcription</keyword>
<feature type="domain" description="HTH gntR-type" evidence="4">
    <location>
        <begin position="9"/>
        <end position="77"/>
    </location>
</feature>
<dbReference type="SUPFAM" id="SSF46785">
    <property type="entry name" value="Winged helix' DNA-binding domain"/>
    <property type="match status" value="1"/>
</dbReference>
<evidence type="ECO:0000313" key="5">
    <source>
        <dbReference type="EMBL" id="MPL65343.1"/>
    </source>
</evidence>
<dbReference type="GO" id="GO:0003677">
    <property type="term" value="F:DNA binding"/>
    <property type="evidence" value="ECO:0007669"/>
    <property type="project" value="UniProtKB-KW"/>
</dbReference>
<comment type="caution">
    <text evidence="5">The sequence shown here is derived from an EMBL/GenBank/DDBJ whole genome shotgun (WGS) entry which is preliminary data.</text>
</comment>
<sequence length="245" mass="28019">MELKPIKTRKIYEEIVEQIRELVARGELKPGDRLPSERDLVERLKVSRASIREALSALELMGLLEVRSGEGTFVRRLRSESVVAPLAWMLTMEKGTVLELLEIRKILEVQAVGMAAERAEAEDIRELSAALDRLQDDLHSPTSDGSSDHRFHYAITRATKNKIMIRLMDTISDLMKYSLKASRSKLYEGKYTPALLFQEHKKIYEAIVAKDVEMARNYMLTHLTGVEEEILKGFDEENEAITPIY</sequence>
<dbReference type="GO" id="GO:0003700">
    <property type="term" value="F:DNA-binding transcription factor activity"/>
    <property type="evidence" value="ECO:0007669"/>
    <property type="project" value="InterPro"/>
</dbReference>
<dbReference type="InterPro" id="IPR036388">
    <property type="entry name" value="WH-like_DNA-bd_sf"/>
</dbReference>
<evidence type="ECO:0000256" key="3">
    <source>
        <dbReference type="ARBA" id="ARBA00023163"/>
    </source>
</evidence>
<reference evidence="5" key="1">
    <citation type="submission" date="2019-08" db="EMBL/GenBank/DDBJ databases">
        <authorList>
            <person name="Kucharzyk K."/>
            <person name="Murdoch R.W."/>
            <person name="Higgins S."/>
            <person name="Loffler F."/>
        </authorList>
    </citation>
    <scope>NUCLEOTIDE SEQUENCE</scope>
</reference>
<dbReference type="Gene3D" id="1.20.120.530">
    <property type="entry name" value="GntR ligand-binding domain-like"/>
    <property type="match status" value="1"/>
</dbReference>
<dbReference type="InterPro" id="IPR008920">
    <property type="entry name" value="TF_FadR/GntR_C"/>
</dbReference>
<dbReference type="Pfam" id="PF07729">
    <property type="entry name" value="FCD"/>
    <property type="match status" value="1"/>
</dbReference>
<dbReference type="AlphaFoldDB" id="A0A644TEL0"/>
<dbReference type="SUPFAM" id="SSF48008">
    <property type="entry name" value="GntR ligand-binding domain-like"/>
    <property type="match status" value="1"/>
</dbReference>
<proteinExistence type="predicted"/>
<dbReference type="Gene3D" id="1.10.10.10">
    <property type="entry name" value="Winged helix-like DNA-binding domain superfamily/Winged helix DNA-binding domain"/>
    <property type="match status" value="1"/>
</dbReference>
<dbReference type="InterPro" id="IPR011711">
    <property type="entry name" value="GntR_C"/>
</dbReference>
<gene>
    <name evidence="5" type="primary">lutR_2</name>
    <name evidence="5" type="ORF">SDC9_11007</name>
</gene>
<keyword evidence="1" id="KW-0805">Transcription regulation</keyword>
<accession>A0A644TEL0</accession>
<dbReference type="SMART" id="SM00345">
    <property type="entry name" value="HTH_GNTR"/>
    <property type="match status" value="1"/>
</dbReference>
<evidence type="ECO:0000256" key="1">
    <source>
        <dbReference type="ARBA" id="ARBA00023015"/>
    </source>
</evidence>
<dbReference type="PRINTS" id="PR00035">
    <property type="entry name" value="HTHGNTR"/>
</dbReference>
<name>A0A644TEL0_9ZZZZ</name>
<organism evidence="5">
    <name type="scientific">bioreactor metagenome</name>
    <dbReference type="NCBI Taxonomy" id="1076179"/>
    <lineage>
        <taxon>unclassified sequences</taxon>
        <taxon>metagenomes</taxon>
        <taxon>ecological metagenomes</taxon>
    </lineage>
</organism>
<dbReference type="Pfam" id="PF00392">
    <property type="entry name" value="GntR"/>
    <property type="match status" value="1"/>
</dbReference>
<dbReference type="SMART" id="SM00895">
    <property type="entry name" value="FCD"/>
    <property type="match status" value="1"/>
</dbReference>
<dbReference type="PANTHER" id="PTHR43537">
    <property type="entry name" value="TRANSCRIPTIONAL REGULATOR, GNTR FAMILY"/>
    <property type="match status" value="1"/>
</dbReference>
<dbReference type="PROSITE" id="PS50949">
    <property type="entry name" value="HTH_GNTR"/>
    <property type="match status" value="1"/>
</dbReference>
<dbReference type="InterPro" id="IPR000524">
    <property type="entry name" value="Tscrpt_reg_HTH_GntR"/>
</dbReference>
<evidence type="ECO:0000256" key="2">
    <source>
        <dbReference type="ARBA" id="ARBA00023125"/>
    </source>
</evidence>
<dbReference type="PANTHER" id="PTHR43537:SF5">
    <property type="entry name" value="UXU OPERON TRANSCRIPTIONAL REGULATOR"/>
    <property type="match status" value="1"/>
</dbReference>
<dbReference type="EMBL" id="VSSQ01000028">
    <property type="protein sequence ID" value="MPL65343.1"/>
    <property type="molecule type" value="Genomic_DNA"/>
</dbReference>
<evidence type="ECO:0000259" key="4">
    <source>
        <dbReference type="PROSITE" id="PS50949"/>
    </source>
</evidence>
<keyword evidence="2" id="KW-0238">DNA-binding</keyword>
<dbReference type="CDD" id="cd07377">
    <property type="entry name" value="WHTH_GntR"/>
    <property type="match status" value="1"/>
</dbReference>